<gene>
    <name evidence="1" type="ORF">DSO57_1029511</name>
</gene>
<sequence>MEMSFISCFLVLVSLAAALPEASLAKGCTYEYPYCTVYFKPGYEALAHLHKVEKNIQSNCKMCRKAYNKRCNPNPVKFDFHNRTITTNIPHEAYAEYIETKEHTPFMDNVSCVL</sequence>
<accession>A0ACC2S3I1</accession>
<name>A0ACC2S3I1_9FUNG</name>
<protein>
    <submittedName>
        <fullName evidence="1">Uncharacterized protein</fullName>
    </submittedName>
</protein>
<dbReference type="EMBL" id="QTSX02005875">
    <property type="protein sequence ID" value="KAJ9056792.1"/>
    <property type="molecule type" value="Genomic_DNA"/>
</dbReference>
<organism evidence="1 2">
    <name type="scientific">Entomophthora muscae</name>
    <dbReference type="NCBI Taxonomy" id="34485"/>
    <lineage>
        <taxon>Eukaryota</taxon>
        <taxon>Fungi</taxon>
        <taxon>Fungi incertae sedis</taxon>
        <taxon>Zoopagomycota</taxon>
        <taxon>Entomophthoromycotina</taxon>
        <taxon>Entomophthoromycetes</taxon>
        <taxon>Entomophthorales</taxon>
        <taxon>Entomophthoraceae</taxon>
        <taxon>Entomophthora</taxon>
    </lineage>
</organism>
<keyword evidence="2" id="KW-1185">Reference proteome</keyword>
<dbReference type="Proteomes" id="UP001165960">
    <property type="component" value="Unassembled WGS sequence"/>
</dbReference>
<evidence type="ECO:0000313" key="1">
    <source>
        <dbReference type="EMBL" id="KAJ9056792.1"/>
    </source>
</evidence>
<evidence type="ECO:0000313" key="2">
    <source>
        <dbReference type="Proteomes" id="UP001165960"/>
    </source>
</evidence>
<comment type="caution">
    <text evidence="1">The sequence shown here is derived from an EMBL/GenBank/DDBJ whole genome shotgun (WGS) entry which is preliminary data.</text>
</comment>
<proteinExistence type="predicted"/>
<reference evidence="1" key="1">
    <citation type="submission" date="2022-04" db="EMBL/GenBank/DDBJ databases">
        <title>Genome of the entomopathogenic fungus Entomophthora muscae.</title>
        <authorList>
            <person name="Elya C."/>
            <person name="Lovett B.R."/>
            <person name="Lee E."/>
            <person name="Macias A.M."/>
            <person name="Hajek A.E."/>
            <person name="De Bivort B.L."/>
            <person name="Kasson M.T."/>
            <person name="De Fine Licht H.H."/>
            <person name="Stajich J.E."/>
        </authorList>
    </citation>
    <scope>NUCLEOTIDE SEQUENCE</scope>
    <source>
        <strain evidence="1">Berkeley</strain>
    </source>
</reference>